<protein>
    <submittedName>
        <fullName evidence="1">Uncharacterized protein</fullName>
    </submittedName>
</protein>
<feature type="non-terminal residue" evidence="1">
    <location>
        <position position="1"/>
    </location>
</feature>
<dbReference type="EMBL" id="BTSX01000001">
    <property type="protein sequence ID" value="GMS81915.1"/>
    <property type="molecule type" value="Genomic_DNA"/>
</dbReference>
<evidence type="ECO:0000313" key="2">
    <source>
        <dbReference type="Proteomes" id="UP001432027"/>
    </source>
</evidence>
<dbReference type="Proteomes" id="UP001432027">
    <property type="component" value="Unassembled WGS sequence"/>
</dbReference>
<dbReference type="AlphaFoldDB" id="A0AAV5SP82"/>
<feature type="non-terminal residue" evidence="1">
    <location>
        <position position="178"/>
    </location>
</feature>
<accession>A0AAV5SP82</accession>
<organism evidence="1 2">
    <name type="scientific">Pristionchus entomophagus</name>
    <dbReference type="NCBI Taxonomy" id="358040"/>
    <lineage>
        <taxon>Eukaryota</taxon>
        <taxon>Metazoa</taxon>
        <taxon>Ecdysozoa</taxon>
        <taxon>Nematoda</taxon>
        <taxon>Chromadorea</taxon>
        <taxon>Rhabditida</taxon>
        <taxon>Rhabditina</taxon>
        <taxon>Diplogasteromorpha</taxon>
        <taxon>Diplogasteroidea</taxon>
        <taxon>Neodiplogasteridae</taxon>
        <taxon>Pristionchus</taxon>
    </lineage>
</organism>
<keyword evidence="2" id="KW-1185">Reference proteome</keyword>
<comment type="caution">
    <text evidence="1">The sequence shown here is derived from an EMBL/GenBank/DDBJ whole genome shotgun (WGS) entry which is preliminary data.</text>
</comment>
<evidence type="ECO:0000313" key="1">
    <source>
        <dbReference type="EMBL" id="GMS81915.1"/>
    </source>
</evidence>
<proteinExistence type="predicted"/>
<name>A0AAV5SP82_9BILA</name>
<sequence>QMGRRAKRIEAFHKLKEITDAALEDTVENPKNCEGIFKVCFRAIKIHYLDLSLFYLDLSLDVFFQTIDFVESGEILLPFIFDELQKAHAMGGSNEEKKLEWELSVFLHLLYDAASAAYRDVINVSYHTQLTKALLAMHPASFVPLVEHPAFYSIIATLLIQFFRIGTSVQHSVPGVYR</sequence>
<reference evidence="1" key="1">
    <citation type="submission" date="2023-10" db="EMBL/GenBank/DDBJ databases">
        <title>Genome assembly of Pristionchus species.</title>
        <authorList>
            <person name="Yoshida K."/>
            <person name="Sommer R.J."/>
        </authorList>
    </citation>
    <scope>NUCLEOTIDE SEQUENCE</scope>
    <source>
        <strain evidence="1">RS0144</strain>
    </source>
</reference>
<gene>
    <name evidence="1" type="ORF">PENTCL1PPCAC_4090</name>
</gene>